<dbReference type="InterPro" id="IPR017853">
    <property type="entry name" value="GH"/>
</dbReference>
<keyword evidence="1" id="KW-0808">Transferase</keyword>
<dbReference type="EMBL" id="UGMD01000002">
    <property type="protein sequence ID" value="STU92575.1"/>
    <property type="molecule type" value="Genomic_DNA"/>
</dbReference>
<organism evidence="1 2">
    <name type="scientific">Klebsiella pneumoniae</name>
    <dbReference type="NCBI Taxonomy" id="573"/>
    <lineage>
        <taxon>Bacteria</taxon>
        <taxon>Pseudomonadati</taxon>
        <taxon>Pseudomonadota</taxon>
        <taxon>Gammaproteobacteria</taxon>
        <taxon>Enterobacterales</taxon>
        <taxon>Enterobacteriaceae</taxon>
        <taxon>Klebsiella/Raoultella group</taxon>
        <taxon>Klebsiella</taxon>
        <taxon>Klebsiella pneumoniae complex</taxon>
    </lineage>
</organism>
<dbReference type="GO" id="GO:0016740">
    <property type="term" value="F:transferase activity"/>
    <property type="evidence" value="ECO:0007669"/>
    <property type="project" value="UniProtKB-KW"/>
</dbReference>
<proteinExistence type="predicted"/>
<dbReference type="AlphaFoldDB" id="A0A378A027"/>
<evidence type="ECO:0000313" key="2">
    <source>
        <dbReference type="Proteomes" id="UP000255192"/>
    </source>
</evidence>
<accession>A0A378A027</accession>
<dbReference type="SUPFAM" id="SSF51445">
    <property type="entry name" value="(Trans)glycosidases"/>
    <property type="match status" value="1"/>
</dbReference>
<gene>
    <name evidence="1" type="primary">malQ_2</name>
    <name evidence="1" type="ORF">NCTC204_02432</name>
</gene>
<dbReference type="Proteomes" id="UP000255192">
    <property type="component" value="Unassembled WGS sequence"/>
</dbReference>
<evidence type="ECO:0000313" key="1">
    <source>
        <dbReference type="EMBL" id="STU92575.1"/>
    </source>
</evidence>
<reference evidence="1 2" key="1">
    <citation type="submission" date="2018-06" db="EMBL/GenBank/DDBJ databases">
        <authorList>
            <consortium name="Pathogen Informatics"/>
            <person name="Doyle S."/>
        </authorList>
    </citation>
    <scope>NUCLEOTIDE SEQUENCE [LARGE SCALE GENOMIC DNA]</scope>
    <source>
        <strain evidence="1 2">NCTC204</strain>
    </source>
</reference>
<name>A0A378A027_KLEPN</name>
<sequence>MATPVNIPGTSTEYPNWRRKLSVTLEQMFADERVNKLIKDLDKRRKAASKKAAS</sequence>
<protein>
    <submittedName>
        <fullName evidence="1">4-alpha-glucanotransferase</fullName>
    </submittedName>
</protein>